<proteinExistence type="predicted"/>
<dbReference type="RefSeq" id="WP_034770164.1">
    <property type="nucleotide sequence ID" value="NZ_CCRF01000052.1"/>
</dbReference>
<sequence>MEIYFSPEVITPQFQILNVVNGQEKALGNVALLFDEKKLYVYGILEEEGVSENFKDIVYPYVKGLAKAKPDLEVYSCLYVGCEKISLNDAENEKEEEKKS</sequence>
<evidence type="ECO:0000313" key="2">
    <source>
        <dbReference type="Proteomes" id="UP000040576"/>
    </source>
</evidence>
<keyword evidence="2" id="KW-1185">Reference proteome</keyword>
<gene>
    <name evidence="1" type="ORF">BT1A1_1784</name>
</gene>
<dbReference type="EMBL" id="CCRF01000052">
    <property type="protein sequence ID" value="CEE01610.1"/>
    <property type="molecule type" value="Genomic_DNA"/>
</dbReference>
<name>A0A090J176_9BACI</name>
<accession>A0A090J176</accession>
<reference evidence="1 2" key="1">
    <citation type="submission" date="2014-07" db="EMBL/GenBank/DDBJ databases">
        <authorList>
            <person name="Wibberg Daniel"/>
        </authorList>
    </citation>
    <scope>NUCLEOTIDE SEQUENCE [LARGE SCALE GENOMIC DNA]</scope>
</reference>
<dbReference type="AlphaFoldDB" id="A0A090J176"/>
<protein>
    <submittedName>
        <fullName evidence="1">Uncharacterized protein</fullName>
    </submittedName>
</protein>
<evidence type="ECO:0000313" key="1">
    <source>
        <dbReference type="EMBL" id="CEE01610.1"/>
    </source>
</evidence>
<organism evidence="1 2">
    <name type="scientific">Caldibacillus thermoamylovorans</name>
    <dbReference type="NCBI Taxonomy" id="35841"/>
    <lineage>
        <taxon>Bacteria</taxon>
        <taxon>Bacillati</taxon>
        <taxon>Bacillota</taxon>
        <taxon>Bacilli</taxon>
        <taxon>Bacillales</taxon>
        <taxon>Bacillaceae</taxon>
        <taxon>Caldibacillus</taxon>
    </lineage>
</organism>
<dbReference type="Proteomes" id="UP000040576">
    <property type="component" value="Unassembled WGS sequence"/>
</dbReference>